<reference evidence="2 3" key="1">
    <citation type="submission" date="2020-08" db="EMBL/GenBank/DDBJ databases">
        <title>Genomic Encyclopedia of Type Strains, Phase IV (KMG-IV): sequencing the most valuable type-strain genomes for metagenomic binning, comparative biology and taxonomic classification.</title>
        <authorList>
            <person name="Goeker M."/>
        </authorList>
    </citation>
    <scope>NUCLEOTIDE SEQUENCE [LARGE SCALE GENOMIC DNA]</scope>
    <source>
        <strain evidence="2 3">DSM 44197</strain>
    </source>
</reference>
<keyword evidence="3" id="KW-1185">Reference proteome</keyword>
<feature type="region of interest" description="Disordered" evidence="1">
    <location>
        <begin position="84"/>
        <end position="106"/>
    </location>
</feature>
<protein>
    <submittedName>
        <fullName evidence="2">Uncharacterized protein</fullName>
    </submittedName>
</protein>
<feature type="compositionally biased region" description="Basic and acidic residues" evidence="1">
    <location>
        <begin position="84"/>
        <end position="93"/>
    </location>
</feature>
<name>A0A7W3LWD6_ACTNM</name>
<sequence length="234" mass="25400">MIRAGEELTVVRRKQPWGYELLDGGQRRVASCVPTEGGRRSLWQKVMSGHDGPPYGDPTVPRDTARVVLEVRDGEGRPMFSLERAEARPKADPRSVMPGQHPAQAANDPLEWDRFAVVTGANGERLGAVERTDAPLFPGGPAPTLTLTSRRTYEMVGQGGRVVARAAAEPVEAGVNVRGGRFFEIVNPVGARIALLEGTVAGYLDRRAKLVFELDVRPETAPLVLAFPFALKLV</sequence>
<dbReference type="RefSeq" id="WP_220510198.1">
    <property type="nucleotide sequence ID" value="NZ_JACJIA010000012.1"/>
</dbReference>
<dbReference type="EMBL" id="JACJIA010000012">
    <property type="protein sequence ID" value="MBA8955538.1"/>
    <property type="molecule type" value="Genomic_DNA"/>
</dbReference>
<proteinExistence type="predicted"/>
<evidence type="ECO:0000313" key="3">
    <source>
        <dbReference type="Proteomes" id="UP000572680"/>
    </source>
</evidence>
<evidence type="ECO:0000313" key="2">
    <source>
        <dbReference type="EMBL" id="MBA8955538.1"/>
    </source>
</evidence>
<accession>A0A7W3LWD6</accession>
<dbReference type="AlphaFoldDB" id="A0A7W3LWD6"/>
<comment type="caution">
    <text evidence="2">The sequence shown here is derived from an EMBL/GenBank/DDBJ whole genome shotgun (WGS) entry which is preliminary data.</text>
</comment>
<evidence type="ECO:0000256" key="1">
    <source>
        <dbReference type="SAM" id="MobiDB-lite"/>
    </source>
</evidence>
<dbReference type="Proteomes" id="UP000572680">
    <property type="component" value="Unassembled WGS sequence"/>
</dbReference>
<organism evidence="2 3">
    <name type="scientific">Actinomadura namibiensis</name>
    <dbReference type="NCBI Taxonomy" id="182080"/>
    <lineage>
        <taxon>Bacteria</taxon>
        <taxon>Bacillati</taxon>
        <taxon>Actinomycetota</taxon>
        <taxon>Actinomycetes</taxon>
        <taxon>Streptosporangiales</taxon>
        <taxon>Thermomonosporaceae</taxon>
        <taxon>Actinomadura</taxon>
    </lineage>
</organism>
<gene>
    <name evidence="2" type="ORF">HNR61_007214</name>
</gene>